<organism evidence="1 2">
    <name type="scientific">Methylocaldum marinum</name>
    <dbReference type="NCBI Taxonomy" id="1432792"/>
    <lineage>
        <taxon>Bacteria</taxon>
        <taxon>Pseudomonadati</taxon>
        <taxon>Pseudomonadota</taxon>
        <taxon>Gammaproteobacteria</taxon>
        <taxon>Methylococcales</taxon>
        <taxon>Methylococcaceae</taxon>
        <taxon>Methylocaldum</taxon>
    </lineage>
</organism>
<dbReference type="EMBL" id="AP017928">
    <property type="protein sequence ID" value="BBA33797.1"/>
    <property type="molecule type" value="Genomic_DNA"/>
</dbReference>
<dbReference type="Proteomes" id="UP000266313">
    <property type="component" value="Chromosome"/>
</dbReference>
<dbReference type="RefSeq" id="WP_145986458.1">
    <property type="nucleotide sequence ID" value="NZ_AP017928.1"/>
</dbReference>
<dbReference type="OrthoDB" id="1024829at2"/>
<reference evidence="1 2" key="1">
    <citation type="submission" date="2016-12" db="EMBL/GenBank/DDBJ databases">
        <title>Genome sequencing of Methylocaldum marinum.</title>
        <authorList>
            <person name="Takeuchi M."/>
            <person name="Kamagata Y."/>
            <person name="Hiraoka S."/>
            <person name="Oshima K."/>
            <person name="Hattori M."/>
            <person name="Iwasaki W."/>
        </authorList>
    </citation>
    <scope>NUCLEOTIDE SEQUENCE [LARGE SCALE GENOMIC DNA]</scope>
    <source>
        <strain evidence="1 2">S8</strain>
    </source>
</reference>
<keyword evidence="2" id="KW-1185">Reference proteome</keyword>
<evidence type="ECO:0000313" key="1">
    <source>
        <dbReference type="EMBL" id="BBA33797.1"/>
    </source>
</evidence>
<gene>
    <name evidence="1" type="ORF">sS8_1843</name>
</gene>
<dbReference type="AlphaFoldDB" id="A0A250KQC6"/>
<name>A0A250KQC6_9GAMM</name>
<sequence length="119" mass="13896">MDWQSQLISLYLTVCELYRRELRIHVQRFAPHANLRFTDEEVITLYLFGIVDKQREIKTLYTQADRYWRDGFPHLPSYGAYVQRLNRLAAGKRPRVTVLTASGRDGLSQFCDMTGEVPG</sequence>
<evidence type="ECO:0000313" key="2">
    <source>
        <dbReference type="Proteomes" id="UP000266313"/>
    </source>
</evidence>
<protein>
    <submittedName>
        <fullName evidence="1">Transposase</fullName>
    </submittedName>
</protein>
<dbReference type="KEGG" id="mmai:sS8_1843"/>
<proteinExistence type="predicted"/>
<accession>A0A250KQC6</accession>